<dbReference type="OrthoDB" id="7876991at2"/>
<reference evidence="2 3" key="1">
    <citation type="submission" date="2017-03" db="EMBL/GenBank/DDBJ databases">
        <authorList>
            <person name="Afonso C.L."/>
            <person name="Miller P.J."/>
            <person name="Scott M.A."/>
            <person name="Spackman E."/>
            <person name="Goraichik I."/>
            <person name="Dimitrov K.M."/>
            <person name="Suarez D.L."/>
            <person name="Swayne D.E."/>
        </authorList>
    </citation>
    <scope>NUCLEOTIDE SEQUENCE [LARGE SCALE GENOMIC DNA]</scope>
    <source>
        <strain evidence="2 3">CECT 7066</strain>
    </source>
</reference>
<evidence type="ECO:0000313" key="3">
    <source>
        <dbReference type="Proteomes" id="UP000193870"/>
    </source>
</evidence>
<dbReference type="AlphaFoldDB" id="A0A1Y5T9B1"/>
<sequence length="66" mass="7797">MINMVVRMVMRRLINRGVSAGIDRAFGSAKDPRQMTVEERRRHEQVQANARRSKKALRVVRRFGRF</sequence>
<keyword evidence="3" id="KW-1185">Reference proteome</keyword>
<evidence type="ECO:0000313" key="2">
    <source>
        <dbReference type="EMBL" id="SLN58511.1"/>
    </source>
</evidence>
<gene>
    <name evidence="2" type="ORF">PAM7066_02860</name>
</gene>
<dbReference type="EMBL" id="FWFV01000008">
    <property type="protein sequence ID" value="SLN58511.1"/>
    <property type="molecule type" value="Genomic_DNA"/>
</dbReference>
<accession>A0A1Y5T9B1</accession>
<dbReference type="STRING" id="315423.SAMN04488020_108152"/>
<evidence type="ECO:0000256" key="1">
    <source>
        <dbReference type="SAM" id="MobiDB-lite"/>
    </source>
</evidence>
<feature type="region of interest" description="Disordered" evidence="1">
    <location>
        <begin position="31"/>
        <end position="51"/>
    </location>
</feature>
<dbReference type="Proteomes" id="UP000193870">
    <property type="component" value="Unassembled WGS sequence"/>
</dbReference>
<proteinExistence type="predicted"/>
<organism evidence="2 3">
    <name type="scientific">Palleronia marisminoris</name>
    <dbReference type="NCBI Taxonomy" id="315423"/>
    <lineage>
        <taxon>Bacteria</taxon>
        <taxon>Pseudomonadati</taxon>
        <taxon>Pseudomonadota</taxon>
        <taxon>Alphaproteobacteria</taxon>
        <taxon>Rhodobacterales</taxon>
        <taxon>Roseobacteraceae</taxon>
        <taxon>Palleronia</taxon>
    </lineage>
</organism>
<name>A0A1Y5T9B1_9RHOB</name>
<feature type="compositionally biased region" description="Basic and acidic residues" evidence="1">
    <location>
        <begin position="31"/>
        <end position="45"/>
    </location>
</feature>
<dbReference type="RefSeq" id="WP_085854858.1">
    <property type="nucleotide sequence ID" value="NZ_FOPF01000008.1"/>
</dbReference>
<protein>
    <submittedName>
        <fullName evidence="2">Uncharacterized protein</fullName>
    </submittedName>
</protein>